<keyword evidence="1 6" id="KW-0812">Transmembrane</keyword>
<protein>
    <submittedName>
        <fullName evidence="7">Uncharacterized protein</fullName>
    </submittedName>
</protein>
<comment type="caution">
    <text evidence="7">The sequence shown here is derived from an EMBL/GenBank/DDBJ whole genome shotgun (WGS) entry which is preliminary data.</text>
</comment>
<keyword evidence="4 6" id="KW-1133">Transmembrane helix</keyword>
<dbReference type="GO" id="GO:0042626">
    <property type="term" value="F:ATPase-coupled transmembrane transporter activity"/>
    <property type="evidence" value="ECO:0007669"/>
    <property type="project" value="TreeGrafter"/>
</dbReference>
<dbReference type="GO" id="GO:0005524">
    <property type="term" value="F:ATP binding"/>
    <property type="evidence" value="ECO:0007669"/>
    <property type="project" value="UniProtKB-KW"/>
</dbReference>
<dbReference type="AlphaFoldDB" id="A0A9N8JLY9"/>
<dbReference type="SUPFAM" id="SSF90123">
    <property type="entry name" value="ABC transporter transmembrane region"/>
    <property type="match status" value="1"/>
</dbReference>
<dbReference type="InterPro" id="IPR050173">
    <property type="entry name" value="ABC_transporter_C-like"/>
</dbReference>
<sequence length="131" mass="14481">MSEELDKNTRLINDSQRPAYLLLMVQQWLNLVLVFVVMIMAAVLTTLAVRLHSSSGFTGASLVTLMGFGENLSGIVIFYTKLETSIGAISRLKTFNESVRPEDRDDEDVVPRAQWPQTGSIRLDGVSASYG</sequence>
<dbReference type="Proteomes" id="UP000716446">
    <property type="component" value="Unassembled WGS sequence"/>
</dbReference>
<keyword evidence="8" id="KW-1185">Reference proteome</keyword>
<evidence type="ECO:0000256" key="1">
    <source>
        <dbReference type="ARBA" id="ARBA00022692"/>
    </source>
</evidence>
<accession>A0A9N8JLY9</accession>
<proteinExistence type="predicted"/>
<keyword evidence="2" id="KW-0547">Nucleotide-binding</keyword>
<dbReference type="PANTHER" id="PTHR24223">
    <property type="entry name" value="ATP-BINDING CASSETTE SUB-FAMILY C"/>
    <property type="match status" value="1"/>
</dbReference>
<evidence type="ECO:0000256" key="4">
    <source>
        <dbReference type="ARBA" id="ARBA00022989"/>
    </source>
</evidence>
<dbReference type="GO" id="GO:0016020">
    <property type="term" value="C:membrane"/>
    <property type="evidence" value="ECO:0007669"/>
    <property type="project" value="InterPro"/>
</dbReference>
<feature type="transmembrane region" description="Helical" evidence="6">
    <location>
        <begin position="28"/>
        <end position="49"/>
    </location>
</feature>
<dbReference type="Gene3D" id="1.20.1560.10">
    <property type="entry name" value="ABC transporter type 1, transmembrane domain"/>
    <property type="match status" value="1"/>
</dbReference>
<keyword evidence="5 6" id="KW-0472">Membrane</keyword>
<dbReference type="PANTHER" id="PTHR24223:SF345">
    <property type="entry name" value="ABC MULTIDRUG TRANSPORTER (EUROFUNG)"/>
    <property type="match status" value="1"/>
</dbReference>
<keyword evidence="3" id="KW-0067">ATP-binding</keyword>
<evidence type="ECO:0000256" key="3">
    <source>
        <dbReference type="ARBA" id="ARBA00022840"/>
    </source>
</evidence>
<evidence type="ECO:0000256" key="2">
    <source>
        <dbReference type="ARBA" id="ARBA00022741"/>
    </source>
</evidence>
<organism evidence="7 8">
    <name type="scientific">Aureobasidium vineae</name>
    <dbReference type="NCBI Taxonomy" id="2773715"/>
    <lineage>
        <taxon>Eukaryota</taxon>
        <taxon>Fungi</taxon>
        <taxon>Dikarya</taxon>
        <taxon>Ascomycota</taxon>
        <taxon>Pezizomycotina</taxon>
        <taxon>Dothideomycetes</taxon>
        <taxon>Dothideomycetidae</taxon>
        <taxon>Dothideales</taxon>
        <taxon>Saccotheciaceae</taxon>
        <taxon>Aureobasidium</taxon>
    </lineage>
</organism>
<evidence type="ECO:0000256" key="5">
    <source>
        <dbReference type="ARBA" id="ARBA00023136"/>
    </source>
</evidence>
<gene>
    <name evidence="7" type="ORF">AWRI4619_LOCUS5835</name>
</gene>
<dbReference type="InterPro" id="IPR036640">
    <property type="entry name" value="ABC1_TM_sf"/>
</dbReference>
<evidence type="ECO:0000313" key="8">
    <source>
        <dbReference type="Proteomes" id="UP000716446"/>
    </source>
</evidence>
<dbReference type="EMBL" id="CAIJEN010000008">
    <property type="protein sequence ID" value="CAD0089764.1"/>
    <property type="molecule type" value="Genomic_DNA"/>
</dbReference>
<name>A0A9N8JLY9_9PEZI</name>
<evidence type="ECO:0000256" key="6">
    <source>
        <dbReference type="SAM" id="Phobius"/>
    </source>
</evidence>
<reference evidence="7" key="1">
    <citation type="submission" date="2020-06" db="EMBL/GenBank/DDBJ databases">
        <authorList>
            <person name="Onetto C."/>
        </authorList>
    </citation>
    <scope>NUCLEOTIDE SEQUENCE</scope>
</reference>
<evidence type="ECO:0000313" key="7">
    <source>
        <dbReference type="EMBL" id="CAD0089764.1"/>
    </source>
</evidence>